<proteinExistence type="predicted"/>
<keyword evidence="5" id="KW-1185">Reference proteome</keyword>
<evidence type="ECO:0000313" key="5">
    <source>
        <dbReference type="Proteomes" id="UP001152087"/>
    </source>
</evidence>
<dbReference type="InterPro" id="IPR037050">
    <property type="entry name" value="DUF1254_sf"/>
</dbReference>
<dbReference type="PANTHER" id="PTHR36509:SF2">
    <property type="entry name" value="BLL3101 PROTEIN"/>
    <property type="match status" value="1"/>
</dbReference>
<accession>A0A9W8V1M3</accession>
<name>A0A9W8V1M3_9HYPO</name>
<dbReference type="Pfam" id="PF06742">
    <property type="entry name" value="DUF1214"/>
    <property type="match status" value="1"/>
</dbReference>
<dbReference type="EMBL" id="JAOQAV010000018">
    <property type="protein sequence ID" value="KAJ4187104.1"/>
    <property type="molecule type" value="Genomic_DNA"/>
</dbReference>
<evidence type="ECO:0000313" key="4">
    <source>
        <dbReference type="EMBL" id="KAJ4187104.1"/>
    </source>
</evidence>
<feature type="chain" id="PRO_5040733790" description="DUF1254 domain-containing protein" evidence="1">
    <location>
        <begin position="23"/>
        <end position="473"/>
    </location>
</feature>
<evidence type="ECO:0000259" key="3">
    <source>
        <dbReference type="Pfam" id="PF06863"/>
    </source>
</evidence>
<comment type="caution">
    <text evidence="4">The sequence shown here is derived from an EMBL/GenBank/DDBJ whole genome shotgun (WGS) entry which is preliminary data.</text>
</comment>
<dbReference type="Gene3D" id="2.60.40.1610">
    <property type="entry name" value="Domain of unknown function DUF1254"/>
    <property type="match status" value="1"/>
</dbReference>
<gene>
    <name evidence="4" type="ORF">NW755_007198</name>
</gene>
<dbReference type="InterPro" id="IPR010621">
    <property type="entry name" value="DUF1214"/>
</dbReference>
<evidence type="ECO:0000259" key="2">
    <source>
        <dbReference type="Pfam" id="PF06742"/>
    </source>
</evidence>
<protein>
    <recommendedName>
        <fullName evidence="6">DUF1254 domain-containing protein</fullName>
    </recommendedName>
</protein>
<sequence>MKLLGTLATAAVAACLSAGAVASQDVSYLPWTVCANQTTTCAQANVTFAYYYGYPLYQYALAVQRTPNASTNSLFHQRNLSTAADKWLNKPNVDTLYSRAFLDLSCSDLVINIPEMGDRYWVWPFYDAYGNNVANIGKLQSSPAGKYLIRFDKNNPGVQHLNRKSPYKGYINIPTPYAISVVRIIVQPNGADAAAVHRVQDRLRITPIRRASRRPVAPPLNLTMFTDPKIVPGSMNTLEEGVLKLTAKLSPYNAPLVIADRTWVSATLQGAGLVNGRFSQPKGTNLTAASLAANSSVVEEFFVPGYLQNLGNNWVHPQAAYIGNFQSAYVTRYNIAATGYLALTRDQAMYPAALRLTFSAKPKLKPHGFWSLTIYDVDAYLIPNDLDRYTLGDRSNFTLMDGSISSSSEDGPFQILIQPSNVPPPANWTSNWLPAPADRKGFQMNLRFYGGEEAMANGSYVYPLVETIDAIIA</sequence>
<dbReference type="SUPFAM" id="SSF160935">
    <property type="entry name" value="VPA0735-like"/>
    <property type="match status" value="1"/>
</dbReference>
<dbReference type="InterPro" id="IPR010679">
    <property type="entry name" value="DUF1254"/>
</dbReference>
<dbReference type="Gene3D" id="2.60.120.600">
    <property type="entry name" value="Domain of unknown function DUF1214, C-terminal domain"/>
    <property type="match status" value="1"/>
</dbReference>
<dbReference type="PANTHER" id="PTHR36509">
    <property type="entry name" value="BLL3101 PROTEIN"/>
    <property type="match status" value="1"/>
</dbReference>
<feature type="signal peptide" evidence="1">
    <location>
        <begin position="1"/>
        <end position="22"/>
    </location>
</feature>
<organism evidence="4 5">
    <name type="scientific">Fusarium falciforme</name>
    <dbReference type="NCBI Taxonomy" id="195108"/>
    <lineage>
        <taxon>Eukaryota</taxon>
        <taxon>Fungi</taxon>
        <taxon>Dikarya</taxon>
        <taxon>Ascomycota</taxon>
        <taxon>Pezizomycotina</taxon>
        <taxon>Sordariomycetes</taxon>
        <taxon>Hypocreomycetidae</taxon>
        <taxon>Hypocreales</taxon>
        <taxon>Nectriaceae</taxon>
        <taxon>Fusarium</taxon>
        <taxon>Fusarium solani species complex</taxon>
    </lineage>
</organism>
<evidence type="ECO:0008006" key="6">
    <source>
        <dbReference type="Google" id="ProtNLM"/>
    </source>
</evidence>
<keyword evidence="1" id="KW-0732">Signal</keyword>
<evidence type="ECO:0000256" key="1">
    <source>
        <dbReference type="SAM" id="SignalP"/>
    </source>
</evidence>
<feature type="domain" description="DUF1214" evidence="2">
    <location>
        <begin position="355"/>
        <end position="452"/>
    </location>
</feature>
<dbReference type="AlphaFoldDB" id="A0A9W8V1M3"/>
<dbReference type="Proteomes" id="UP001152087">
    <property type="component" value="Unassembled WGS sequence"/>
</dbReference>
<dbReference type="PROSITE" id="PS51257">
    <property type="entry name" value="PROKAR_LIPOPROTEIN"/>
    <property type="match status" value="1"/>
</dbReference>
<reference evidence="4" key="1">
    <citation type="submission" date="2022-09" db="EMBL/GenBank/DDBJ databases">
        <title>Fusarium specimens isolated from Avocado Roots.</title>
        <authorList>
            <person name="Stajich J."/>
            <person name="Roper C."/>
            <person name="Heimlech-Rivalta G."/>
        </authorList>
    </citation>
    <scope>NUCLEOTIDE SEQUENCE</scope>
    <source>
        <strain evidence="4">A02</strain>
    </source>
</reference>
<dbReference type="Pfam" id="PF06863">
    <property type="entry name" value="DUF1254"/>
    <property type="match status" value="1"/>
</dbReference>
<feature type="domain" description="DUF1254" evidence="3">
    <location>
        <begin position="72"/>
        <end position="207"/>
    </location>
</feature>
<dbReference type="InterPro" id="IPR037049">
    <property type="entry name" value="DUF1214_C_sf"/>
</dbReference>